<evidence type="ECO:0008006" key="3">
    <source>
        <dbReference type="Google" id="ProtNLM"/>
    </source>
</evidence>
<organism evidence="1 2">
    <name type="scientific">Strongylus vulgaris</name>
    <name type="common">Blood worm</name>
    <dbReference type="NCBI Taxonomy" id="40348"/>
    <lineage>
        <taxon>Eukaryota</taxon>
        <taxon>Metazoa</taxon>
        <taxon>Ecdysozoa</taxon>
        <taxon>Nematoda</taxon>
        <taxon>Chromadorea</taxon>
        <taxon>Rhabditida</taxon>
        <taxon>Rhabditina</taxon>
        <taxon>Rhabditomorpha</taxon>
        <taxon>Strongyloidea</taxon>
        <taxon>Strongylidae</taxon>
        <taxon>Strongylus</taxon>
    </lineage>
</organism>
<proteinExistence type="predicted"/>
<accession>A0A3P7KMY5</accession>
<dbReference type="AlphaFoldDB" id="A0A3P7KMY5"/>
<dbReference type="EMBL" id="UYYB01011393">
    <property type="protein sequence ID" value="VDM69188.1"/>
    <property type="molecule type" value="Genomic_DNA"/>
</dbReference>
<gene>
    <name evidence="1" type="ORF">SVUK_LOCUS4186</name>
</gene>
<name>A0A3P7KMY5_STRVU</name>
<evidence type="ECO:0000313" key="2">
    <source>
        <dbReference type="Proteomes" id="UP000270094"/>
    </source>
</evidence>
<dbReference type="Proteomes" id="UP000270094">
    <property type="component" value="Unassembled WGS sequence"/>
</dbReference>
<sequence length="159" mass="18199">MKIVTEAAFTLIIFARLEKVLPLKIVNLMQLQQFHASRIIGISRAREKDEAKHINGITVHHLKRIFSISNNVREKFCVGVASAYSAPVIVACAIILPSLYNTNNEIHDLRFVPVETDYARAQMDFQLLRFSRLPSRKLFNSNFHHKRQPGLPSYCQCPP</sequence>
<protein>
    <recommendedName>
        <fullName evidence="3">Nematode cuticle collagen N-terminal domain-containing protein</fullName>
    </recommendedName>
</protein>
<keyword evidence="2" id="KW-1185">Reference proteome</keyword>
<evidence type="ECO:0000313" key="1">
    <source>
        <dbReference type="EMBL" id="VDM69188.1"/>
    </source>
</evidence>
<reference evidence="1 2" key="1">
    <citation type="submission" date="2018-11" db="EMBL/GenBank/DDBJ databases">
        <authorList>
            <consortium name="Pathogen Informatics"/>
        </authorList>
    </citation>
    <scope>NUCLEOTIDE SEQUENCE [LARGE SCALE GENOMIC DNA]</scope>
</reference>